<dbReference type="SUPFAM" id="SSF52058">
    <property type="entry name" value="L domain-like"/>
    <property type="match status" value="1"/>
</dbReference>
<dbReference type="PANTHER" id="PTHR36766">
    <property type="entry name" value="PLANT BROAD-SPECTRUM MILDEW RESISTANCE PROTEIN RPW8"/>
    <property type="match status" value="1"/>
</dbReference>
<dbReference type="InterPro" id="IPR038005">
    <property type="entry name" value="RX-like_CC"/>
</dbReference>
<dbReference type="Gene3D" id="1.10.10.10">
    <property type="entry name" value="Winged helix-like DNA-binding domain superfamily/Winged helix DNA-binding domain"/>
    <property type="match status" value="1"/>
</dbReference>
<name>A0A540KQK6_MALBA</name>
<evidence type="ECO:0000256" key="3">
    <source>
        <dbReference type="ARBA" id="ARBA00022821"/>
    </source>
</evidence>
<dbReference type="Pfam" id="PF18052">
    <property type="entry name" value="Rx_N"/>
    <property type="match status" value="1"/>
</dbReference>
<evidence type="ECO:0000313" key="9">
    <source>
        <dbReference type="EMBL" id="TQD76498.1"/>
    </source>
</evidence>
<dbReference type="InterPro" id="IPR002182">
    <property type="entry name" value="NB-ARC"/>
</dbReference>
<keyword evidence="1" id="KW-0677">Repeat</keyword>
<evidence type="ECO:0000259" key="7">
    <source>
        <dbReference type="Pfam" id="PF23559"/>
    </source>
</evidence>
<feature type="domain" description="Disease resistance R13L4/SHOC-2-like LRR" evidence="8">
    <location>
        <begin position="605"/>
        <end position="897"/>
    </location>
</feature>
<keyword evidence="2" id="KW-0547">Nucleotide-binding</keyword>
<evidence type="ECO:0000259" key="5">
    <source>
        <dbReference type="Pfam" id="PF00931"/>
    </source>
</evidence>
<dbReference type="GO" id="GO:0005524">
    <property type="term" value="F:ATP binding"/>
    <property type="evidence" value="ECO:0007669"/>
    <property type="project" value="UniProtKB-KW"/>
</dbReference>
<dbReference type="Pfam" id="PF23598">
    <property type="entry name" value="LRR_14"/>
    <property type="match status" value="1"/>
</dbReference>
<keyword evidence="3" id="KW-0611">Plant defense</keyword>
<proteinExistence type="predicted"/>
<evidence type="ECO:0000259" key="6">
    <source>
        <dbReference type="Pfam" id="PF18052"/>
    </source>
</evidence>
<evidence type="ECO:0000256" key="2">
    <source>
        <dbReference type="ARBA" id="ARBA00022741"/>
    </source>
</evidence>
<dbReference type="InterPro" id="IPR041118">
    <property type="entry name" value="Rx_N"/>
</dbReference>
<dbReference type="InterPro" id="IPR058922">
    <property type="entry name" value="WHD_DRP"/>
</dbReference>
<dbReference type="PANTHER" id="PTHR36766:SF45">
    <property type="entry name" value="NB-ARC DOMAIN-CONTAINING PROTEIN"/>
    <property type="match status" value="1"/>
</dbReference>
<dbReference type="GO" id="GO:0051707">
    <property type="term" value="P:response to other organism"/>
    <property type="evidence" value="ECO:0007669"/>
    <property type="project" value="UniProtKB-ARBA"/>
</dbReference>
<accession>A0A540KQK6</accession>
<evidence type="ECO:0000259" key="8">
    <source>
        <dbReference type="Pfam" id="PF23598"/>
    </source>
</evidence>
<protein>
    <recommendedName>
        <fullName evidence="11">AAA+ ATPase domain-containing protein</fullName>
    </recommendedName>
</protein>
<dbReference type="AlphaFoldDB" id="A0A540KQK6"/>
<feature type="domain" description="Disease resistance N-terminal" evidence="6">
    <location>
        <begin position="6"/>
        <end position="95"/>
    </location>
</feature>
<dbReference type="CDD" id="cd14798">
    <property type="entry name" value="RX-CC_like"/>
    <property type="match status" value="1"/>
</dbReference>
<gene>
    <name evidence="9" type="ORF">C1H46_037989</name>
</gene>
<dbReference type="InterPro" id="IPR055414">
    <property type="entry name" value="LRR_R13L4/SHOC2-like"/>
</dbReference>
<dbReference type="InterPro" id="IPR032675">
    <property type="entry name" value="LRR_dom_sf"/>
</dbReference>
<dbReference type="GO" id="GO:0006952">
    <property type="term" value="P:defense response"/>
    <property type="evidence" value="ECO:0007669"/>
    <property type="project" value="UniProtKB-KW"/>
</dbReference>
<sequence>MADALVSTLIDKLASTTYQYVADEVKLVLNVKKEVEEFAGNLQTIESVLEDAERRQMKEANVQNWLDNLKEISYQMVDVLDEWHTDILRQEVEKQDREGADHPAPQRKVSFSIFARCFCLGQVGKVIVRREIALKIKDLNVRLAEIYKQRKMYSFQLTEKVIQKQQTSSFVDMSEIFGREKEKDSLIMKLVSDSSEEGKGLLIIPIVGMGGMGKTTLAQLAYNDAKVKAHFRKRIWVCVSEPFDEIRIAKEISGDASSSSIGLDHVLESMSESIKGVKFLLVLDDVWTEDRKKWDQLKIPLMQNGAEGSRILVTTRKQNVASMMRATSHMINLAELSEQNCLSIFNHMAFSDREVGESEVFGDISREIVKKCKGLPLVAKTIGSMMRDKKTRNEWLDVLNSRIWDWEEVEQEVFQPLFLSYYDLAPRNRCCLLYCAIFPKDYKFSRDELINLWMAQDYLNSRENKDKRKIGHAVFDNLVARSFFQDFEKDDYTYAIISCKMHDIVHDFVQFITKKECLITEAEGANQKIEILGSKVHHLTLTSIADSQALLSITSGNCKNLRTLVTTNSIEKSEVYGRFISKLKSLRTIKLCLSYTSIKELPEEIGELVHLRHIDLSESINLKKLSDTICGLYNLYTLDMRGCTSLNKLPDNMGKLISLKHLYVGRCSSLKYLPKGIGRLTSLQTLDVCPLFSVDNDEAFQVGDLGNLNQLQGSLEIRILGKVKDGSEAQLRDNKQLFRLDLDFGEVVYEAGDYSERTMNVFRPHDDLESLGIDWNYNDVYFGSTFPNWLMSLNKLRFLDLSENKGCQVLPPLGKLPFLEKLYVGRMLGVTKVGGEFLGVGDDDQTSSSFKSSSSILFPKLKRLQFWRLESWEDWEGVKGWNVNSGITIMPCLSSLEIYDCSRLETLPDFLWKTPLQNLSIYSCSQLAARCKEGRWPKIFEIPNVQYHDY</sequence>
<evidence type="ECO:0000256" key="4">
    <source>
        <dbReference type="ARBA" id="ARBA00022840"/>
    </source>
</evidence>
<feature type="domain" description="NB-ARC" evidence="5">
    <location>
        <begin position="180"/>
        <end position="352"/>
    </location>
</feature>
<keyword evidence="10" id="KW-1185">Reference proteome</keyword>
<dbReference type="InterPro" id="IPR036388">
    <property type="entry name" value="WH-like_DNA-bd_sf"/>
</dbReference>
<organism evidence="9 10">
    <name type="scientific">Malus baccata</name>
    <name type="common">Siberian crab apple</name>
    <name type="synonym">Pyrus baccata</name>
    <dbReference type="NCBI Taxonomy" id="106549"/>
    <lineage>
        <taxon>Eukaryota</taxon>
        <taxon>Viridiplantae</taxon>
        <taxon>Streptophyta</taxon>
        <taxon>Embryophyta</taxon>
        <taxon>Tracheophyta</taxon>
        <taxon>Spermatophyta</taxon>
        <taxon>Magnoliopsida</taxon>
        <taxon>eudicotyledons</taxon>
        <taxon>Gunneridae</taxon>
        <taxon>Pentapetalae</taxon>
        <taxon>rosids</taxon>
        <taxon>fabids</taxon>
        <taxon>Rosales</taxon>
        <taxon>Rosaceae</taxon>
        <taxon>Amygdaloideae</taxon>
        <taxon>Maleae</taxon>
        <taxon>Malus</taxon>
    </lineage>
</organism>
<reference evidence="9 10" key="1">
    <citation type="journal article" date="2019" name="G3 (Bethesda)">
        <title>Sequencing of a Wild Apple (Malus baccata) Genome Unravels the Differences Between Cultivated and Wild Apple Species Regarding Disease Resistance and Cold Tolerance.</title>
        <authorList>
            <person name="Chen X."/>
        </authorList>
    </citation>
    <scope>NUCLEOTIDE SEQUENCE [LARGE SCALE GENOMIC DNA]</scope>
    <source>
        <strain evidence="10">cv. Shandingzi</strain>
        <tissue evidence="9">Leaves</tissue>
    </source>
</reference>
<dbReference type="FunFam" id="1.10.10.10:FF:000322">
    <property type="entry name" value="Probable disease resistance protein At1g63360"/>
    <property type="match status" value="1"/>
</dbReference>
<dbReference type="SUPFAM" id="SSF52540">
    <property type="entry name" value="P-loop containing nucleoside triphosphate hydrolases"/>
    <property type="match status" value="1"/>
</dbReference>
<dbReference type="Gene3D" id="1.10.8.430">
    <property type="entry name" value="Helical domain of apoptotic protease-activating factors"/>
    <property type="match status" value="1"/>
</dbReference>
<dbReference type="Gene3D" id="3.80.10.10">
    <property type="entry name" value="Ribonuclease Inhibitor"/>
    <property type="match status" value="2"/>
</dbReference>
<dbReference type="Proteomes" id="UP000315295">
    <property type="component" value="Unassembled WGS sequence"/>
</dbReference>
<dbReference type="Pfam" id="PF23559">
    <property type="entry name" value="WHD_DRP"/>
    <property type="match status" value="1"/>
</dbReference>
<feature type="domain" description="Disease resistance protein winged helix" evidence="7">
    <location>
        <begin position="437"/>
        <end position="509"/>
    </location>
</feature>
<evidence type="ECO:0000256" key="1">
    <source>
        <dbReference type="ARBA" id="ARBA00022737"/>
    </source>
</evidence>
<dbReference type="Gene3D" id="1.20.5.4130">
    <property type="match status" value="1"/>
</dbReference>
<evidence type="ECO:0000313" key="10">
    <source>
        <dbReference type="Proteomes" id="UP000315295"/>
    </source>
</evidence>
<dbReference type="PRINTS" id="PR00364">
    <property type="entry name" value="DISEASERSIST"/>
</dbReference>
<dbReference type="EMBL" id="VIEB01001027">
    <property type="protein sequence ID" value="TQD76498.1"/>
    <property type="molecule type" value="Genomic_DNA"/>
</dbReference>
<dbReference type="Pfam" id="PF00931">
    <property type="entry name" value="NB-ARC"/>
    <property type="match status" value="1"/>
</dbReference>
<dbReference type="FunFam" id="3.40.50.300:FF:001091">
    <property type="entry name" value="Probable disease resistance protein At1g61300"/>
    <property type="match status" value="1"/>
</dbReference>
<dbReference type="InterPro" id="IPR042197">
    <property type="entry name" value="Apaf_helical"/>
</dbReference>
<dbReference type="InterPro" id="IPR027417">
    <property type="entry name" value="P-loop_NTPase"/>
</dbReference>
<keyword evidence="4" id="KW-0067">ATP-binding</keyword>
<evidence type="ECO:0008006" key="11">
    <source>
        <dbReference type="Google" id="ProtNLM"/>
    </source>
</evidence>
<comment type="caution">
    <text evidence="9">The sequence shown here is derived from an EMBL/GenBank/DDBJ whole genome shotgun (WGS) entry which is preliminary data.</text>
</comment>
<dbReference type="Gene3D" id="3.40.50.300">
    <property type="entry name" value="P-loop containing nucleotide triphosphate hydrolases"/>
    <property type="match status" value="1"/>
</dbReference>
<dbReference type="GO" id="GO:0043531">
    <property type="term" value="F:ADP binding"/>
    <property type="evidence" value="ECO:0007669"/>
    <property type="project" value="InterPro"/>
</dbReference>